<proteinExistence type="predicted"/>
<keyword evidence="2" id="KW-1185">Reference proteome</keyword>
<protein>
    <submittedName>
        <fullName evidence="1">Uncharacterized protein</fullName>
    </submittedName>
</protein>
<accession>A0A840TI02</accession>
<evidence type="ECO:0000313" key="1">
    <source>
        <dbReference type="EMBL" id="MBB5283094.1"/>
    </source>
</evidence>
<organism evidence="1 2">
    <name type="scientific">Rhabdobacter roseus</name>
    <dbReference type="NCBI Taxonomy" id="1655419"/>
    <lineage>
        <taxon>Bacteria</taxon>
        <taxon>Pseudomonadati</taxon>
        <taxon>Bacteroidota</taxon>
        <taxon>Cytophagia</taxon>
        <taxon>Cytophagales</taxon>
        <taxon>Cytophagaceae</taxon>
        <taxon>Rhabdobacter</taxon>
    </lineage>
</organism>
<sequence>MNYYEVLTGDVVNSASLSHAQRTELKALFDQLAGTSAGTYEYFIRGDSFQVLLRAEALREALRIKTLLHFRLSVRVRIAIGLGAVEYRREKLADSDGEAFRLSGRALDDMKVHNQLLRLSTPAHWAQAEWARAEWAIHSQVLDYLEWSRSESQSEALYWLLQHKTQQEIARQIGISQPSVHSRARAAAWPLVEVFLRRYAELGMALSTLNPTSTHDDLL</sequence>
<dbReference type="Proteomes" id="UP000557307">
    <property type="component" value="Unassembled WGS sequence"/>
</dbReference>
<name>A0A840TI02_9BACT</name>
<gene>
    <name evidence="1" type="ORF">HNQ92_001220</name>
</gene>
<comment type="caution">
    <text evidence="1">The sequence shown here is derived from an EMBL/GenBank/DDBJ whole genome shotgun (WGS) entry which is preliminary data.</text>
</comment>
<dbReference type="AlphaFoldDB" id="A0A840TI02"/>
<dbReference type="Gene3D" id="1.10.10.60">
    <property type="entry name" value="Homeodomain-like"/>
    <property type="match status" value="1"/>
</dbReference>
<evidence type="ECO:0000313" key="2">
    <source>
        <dbReference type="Proteomes" id="UP000557307"/>
    </source>
</evidence>
<dbReference type="RefSeq" id="WP_184172191.1">
    <property type="nucleotide sequence ID" value="NZ_JACHGF010000002.1"/>
</dbReference>
<dbReference type="EMBL" id="JACHGF010000002">
    <property type="protein sequence ID" value="MBB5283094.1"/>
    <property type="molecule type" value="Genomic_DNA"/>
</dbReference>
<reference evidence="1 2" key="1">
    <citation type="submission" date="2020-08" db="EMBL/GenBank/DDBJ databases">
        <title>Genomic Encyclopedia of Type Strains, Phase IV (KMG-IV): sequencing the most valuable type-strain genomes for metagenomic binning, comparative biology and taxonomic classification.</title>
        <authorList>
            <person name="Goeker M."/>
        </authorList>
    </citation>
    <scope>NUCLEOTIDE SEQUENCE [LARGE SCALE GENOMIC DNA]</scope>
    <source>
        <strain evidence="1 2">DSM 105074</strain>
    </source>
</reference>